<evidence type="ECO:0000256" key="3">
    <source>
        <dbReference type="ARBA" id="ARBA00022692"/>
    </source>
</evidence>
<evidence type="ECO:0000259" key="9">
    <source>
        <dbReference type="PROSITE" id="PS50893"/>
    </source>
</evidence>
<evidence type="ECO:0000256" key="5">
    <source>
        <dbReference type="ARBA" id="ARBA00022840"/>
    </source>
</evidence>
<dbReference type="Proteomes" id="UP000253517">
    <property type="component" value="Unassembled WGS sequence"/>
</dbReference>
<feature type="domain" description="ABC transmembrane type-1" evidence="10">
    <location>
        <begin position="21"/>
        <end position="335"/>
    </location>
</feature>
<evidence type="ECO:0000256" key="1">
    <source>
        <dbReference type="ARBA" id="ARBA00004651"/>
    </source>
</evidence>
<evidence type="ECO:0000256" key="7">
    <source>
        <dbReference type="ARBA" id="ARBA00023136"/>
    </source>
</evidence>
<dbReference type="Gene3D" id="3.40.50.300">
    <property type="entry name" value="P-loop containing nucleotide triphosphate hydrolases"/>
    <property type="match status" value="1"/>
</dbReference>
<evidence type="ECO:0000259" key="10">
    <source>
        <dbReference type="PROSITE" id="PS50929"/>
    </source>
</evidence>
<comment type="subcellular location">
    <subcellularLocation>
        <location evidence="1">Cell membrane</location>
        <topology evidence="1">Multi-pass membrane protein</topology>
    </subcellularLocation>
</comment>
<dbReference type="InterPro" id="IPR039421">
    <property type="entry name" value="Type_1_exporter"/>
</dbReference>
<keyword evidence="5 11" id="KW-0067">ATP-binding</keyword>
<dbReference type="PANTHER" id="PTHR43394">
    <property type="entry name" value="ATP-DEPENDENT PERMEASE MDL1, MITOCHONDRIAL"/>
    <property type="match status" value="1"/>
</dbReference>
<dbReference type="FunFam" id="3.40.50.300:FF:000287">
    <property type="entry name" value="Multidrug ABC transporter ATP-binding protein"/>
    <property type="match status" value="1"/>
</dbReference>
<accession>A0A369A719</accession>
<feature type="transmembrane region" description="Helical" evidence="8">
    <location>
        <begin position="191"/>
        <end position="207"/>
    </location>
</feature>
<feature type="domain" description="ABC transporter" evidence="9">
    <location>
        <begin position="369"/>
        <end position="602"/>
    </location>
</feature>
<gene>
    <name evidence="11" type="ORF">DES35_101220</name>
</gene>
<feature type="transmembrane region" description="Helical" evidence="8">
    <location>
        <begin position="21"/>
        <end position="48"/>
    </location>
</feature>
<dbReference type="CDD" id="cd18552">
    <property type="entry name" value="ABC_6TM_MsbA_like"/>
    <property type="match status" value="1"/>
</dbReference>
<dbReference type="EMBL" id="QPJS01000001">
    <property type="protein sequence ID" value="RCX04941.1"/>
    <property type="molecule type" value="Genomic_DNA"/>
</dbReference>
<dbReference type="AlphaFoldDB" id="A0A369A719"/>
<dbReference type="SUPFAM" id="SSF52540">
    <property type="entry name" value="P-loop containing nucleoside triphosphate hydrolases"/>
    <property type="match status" value="1"/>
</dbReference>
<dbReference type="Gene3D" id="1.20.1560.10">
    <property type="entry name" value="ABC transporter type 1, transmembrane domain"/>
    <property type="match status" value="1"/>
</dbReference>
<protein>
    <submittedName>
        <fullName evidence="11">Subfamily B ATP-binding cassette protein MsbA</fullName>
    </submittedName>
</protein>
<keyword evidence="6 8" id="KW-1133">Transmembrane helix</keyword>
<keyword evidence="7 8" id="KW-0472">Membrane</keyword>
<name>A0A369A719_9FLAO</name>
<evidence type="ECO:0000313" key="12">
    <source>
        <dbReference type="Proteomes" id="UP000253517"/>
    </source>
</evidence>
<dbReference type="Pfam" id="PF00664">
    <property type="entry name" value="ABC_membrane"/>
    <property type="match status" value="1"/>
</dbReference>
<dbReference type="GO" id="GO:0016887">
    <property type="term" value="F:ATP hydrolysis activity"/>
    <property type="evidence" value="ECO:0007669"/>
    <property type="project" value="InterPro"/>
</dbReference>
<organism evidence="11 12">
    <name type="scientific">Schleiferia thermophila</name>
    <dbReference type="NCBI Taxonomy" id="884107"/>
    <lineage>
        <taxon>Bacteria</taxon>
        <taxon>Pseudomonadati</taxon>
        <taxon>Bacteroidota</taxon>
        <taxon>Flavobacteriia</taxon>
        <taxon>Flavobacteriales</taxon>
        <taxon>Schleiferiaceae</taxon>
        <taxon>Schleiferia</taxon>
    </lineage>
</organism>
<dbReference type="InterPro" id="IPR027417">
    <property type="entry name" value="P-loop_NTPase"/>
</dbReference>
<dbReference type="PANTHER" id="PTHR43394:SF1">
    <property type="entry name" value="ATP-BINDING CASSETTE SUB-FAMILY B MEMBER 10, MITOCHONDRIAL"/>
    <property type="match status" value="1"/>
</dbReference>
<reference evidence="11 12" key="1">
    <citation type="submission" date="2018-07" db="EMBL/GenBank/DDBJ databases">
        <title>Genomic Encyclopedia of Type Strains, Phase IV (KMG-IV): sequencing the most valuable type-strain genomes for metagenomic binning, comparative biology and taxonomic classification.</title>
        <authorList>
            <person name="Goeker M."/>
        </authorList>
    </citation>
    <scope>NUCLEOTIDE SEQUENCE [LARGE SCALE GENOMIC DNA]</scope>
    <source>
        <strain evidence="11 12">DSM 21410</strain>
    </source>
</reference>
<dbReference type="InterPro" id="IPR011527">
    <property type="entry name" value="ABC1_TM_dom"/>
</dbReference>
<dbReference type="InterPro" id="IPR017871">
    <property type="entry name" value="ABC_transporter-like_CS"/>
</dbReference>
<evidence type="ECO:0000256" key="2">
    <source>
        <dbReference type="ARBA" id="ARBA00022448"/>
    </source>
</evidence>
<dbReference type="GO" id="GO:0005886">
    <property type="term" value="C:plasma membrane"/>
    <property type="evidence" value="ECO:0007669"/>
    <property type="project" value="UniProtKB-SubCell"/>
</dbReference>
<evidence type="ECO:0000313" key="11">
    <source>
        <dbReference type="EMBL" id="RCX04941.1"/>
    </source>
</evidence>
<keyword evidence="2" id="KW-0813">Transport</keyword>
<keyword evidence="3 8" id="KW-0812">Transmembrane</keyword>
<dbReference type="PROSITE" id="PS50929">
    <property type="entry name" value="ABC_TM1F"/>
    <property type="match status" value="1"/>
</dbReference>
<keyword evidence="4" id="KW-0547">Nucleotide-binding</keyword>
<dbReference type="GO" id="GO:0015421">
    <property type="term" value="F:ABC-type oligopeptide transporter activity"/>
    <property type="evidence" value="ECO:0007669"/>
    <property type="project" value="TreeGrafter"/>
</dbReference>
<evidence type="ECO:0000256" key="8">
    <source>
        <dbReference type="SAM" id="Phobius"/>
    </source>
</evidence>
<evidence type="ECO:0000256" key="4">
    <source>
        <dbReference type="ARBA" id="ARBA00022741"/>
    </source>
</evidence>
<dbReference type="InterPro" id="IPR036640">
    <property type="entry name" value="ABC1_TM_sf"/>
</dbReference>
<dbReference type="SUPFAM" id="SSF90123">
    <property type="entry name" value="ABC transporter transmembrane region"/>
    <property type="match status" value="1"/>
</dbReference>
<dbReference type="CDD" id="cd03251">
    <property type="entry name" value="ABCC_MsbA"/>
    <property type="match status" value="1"/>
</dbReference>
<dbReference type="RefSeq" id="WP_037357781.1">
    <property type="nucleotide sequence ID" value="NZ_BHZF01000001.1"/>
</dbReference>
<dbReference type="Pfam" id="PF00005">
    <property type="entry name" value="ABC_tran"/>
    <property type="match status" value="1"/>
</dbReference>
<dbReference type="PROSITE" id="PS00211">
    <property type="entry name" value="ABC_TRANSPORTER_1"/>
    <property type="match status" value="1"/>
</dbReference>
<dbReference type="InterPro" id="IPR003439">
    <property type="entry name" value="ABC_transporter-like_ATP-bd"/>
</dbReference>
<sequence>MKNPLRKIYPYLLRYKGKIGLSLLFSTLSILFSLVSIGLVIPVLQLIFGVNGSMSDSIAGTTLFDQIKREFYRQIEIRLQTTTVSEALLYVVLWVLAAFFFKNLFHYLALYVLAPVRNGISYQLRRQLHAKLLELPMAFYARRQKGDIISRITVDLREIESALITLLEMVFRDPLMIIGSLAVLLWMNYKLTLFVLLTLPFVSWVISRIGRTLKRQSTTAQSQLGSLMSHIDETITGLRILKAFNAEHVKQSAFERINDAYYRTSNRVMRRFDLASPTSEMLGAVIMAAVIWFGGRIVIASDQFGPANFIAYILFFYQMIPPSKAISRASYNLRKGAASAERVLEILESSNPITSPPDAKVITAFCDCIQFHQVSFGYREDLILRNIELTIPRGSTTALVGLSGSGKTSLVNLIPRFYDISSGCITLDGRDIRTIELRSLRSLMGIVTQEPILFNDTVRNNIALGKPDASWSEIEDAARIANAYDFICQLEMGFDTIVGDMGSRLSGGQRQRIAIARAILKNPPILILDEATSALDTESERLVQEAITRLMQNRTSIIIAHRLSTIRHADKIVVMDRGQIVETGTHEQLLQFGGIYSRLIKLQEF</sequence>
<comment type="caution">
    <text evidence="11">The sequence shown here is derived from an EMBL/GenBank/DDBJ whole genome shotgun (WGS) entry which is preliminary data.</text>
</comment>
<proteinExistence type="predicted"/>
<dbReference type="InterPro" id="IPR003593">
    <property type="entry name" value="AAA+_ATPase"/>
</dbReference>
<evidence type="ECO:0000256" key="6">
    <source>
        <dbReference type="ARBA" id="ARBA00022989"/>
    </source>
</evidence>
<keyword evidence="12" id="KW-1185">Reference proteome</keyword>
<dbReference type="GO" id="GO:0005524">
    <property type="term" value="F:ATP binding"/>
    <property type="evidence" value="ECO:0007669"/>
    <property type="project" value="UniProtKB-KW"/>
</dbReference>
<feature type="transmembrane region" description="Helical" evidence="8">
    <location>
        <begin position="87"/>
        <end position="116"/>
    </location>
</feature>
<dbReference type="SMART" id="SM00382">
    <property type="entry name" value="AAA"/>
    <property type="match status" value="1"/>
</dbReference>
<dbReference type="PROSITE" id="PS50893">
    <property type="entry name" value="ABC_TRANSPORTER_2"/>
    <property type="match status" value="1"/>
</dbReference>